<dbReference type="GO" id="GO:0005694">
    <property type="term" value="C:chromosome"/>
    <property type="evidence" value="ECO:0007669"/>
    <property type="project" value="UniProtKB-SubCell"/>
</dbReference>
<keyword evidence="7" id="KW-0507">mRNA processing</keyword>
<feature type="region of interest" description="Disordered" evidence="23">
    <location>
        <begin position="1"/>
        <end position="119"/>
    </location>
</feature>
<feature type="compositionally biased region" description="Polar residues" evidence="23">
    <location>
        <begin position="270"/>
        <end position="281"/>
    </location>
</feature>
<dbReference type="PROSITE" id="PS50102">
    <property type="entry name" value="RRM"/>
    <property type="match status" value="1"/>
</dbReference>
<comment type="subunit">
    <text evidence="20">Component of the 17S U2 SnRNP complex, a ribonucleoprotein complex that contains small nuclear RNA (snRNA) U2 and a number of specific proteins. Within the 17S U2 SnRNP complex, interacts (via UHM region) directly with SF3B1. Component of a complex which is at least composed of HTATSF1/Tat-SF1, the P-TEFb complex components CDK9 and CCNT1, RNA polymerase II, SUPT5H, and NCL/nucleolin. Interacts with GTF2F2/RAP30 and POLR2A. Interacts with TCERG1/CA150. Interacts with (poly-ADP-ribosylated) RPA1; promoting HTATSF1 recruitment to DNA damage sites. Interacts (when phosphorylated) with TOPBP1; promoting recruitment of TOPBP1 to DNA damage sites during S-phase.</text>
</comment>
<evidence type="ECO:0000256" key="1">
    <source>
        <dbReference type="ARBA" id="ARBA00004123"/>
    </source>
</evidence>
<evidence type="ECO:0000256" key="20">
    <source>
        <dbReference type="ARBA" id="ARBA00062124"/>
    </source>
</evidence>
<dbReference type="CDD" id="cd12282">
    <property type="entry name" value="RRM2_TatSF1_like"/>
    <property type="match status" value="1"/>
</dbReference>
<keyword evidence="19" id="KW-0539">Nucleus</keyword>
<dbReference type="GO" id="GO:0000398">
    <property type="term" value="P:mRNA splicing, via spliceosome"/>
    <property type="evidence" value="ECO:0007669"/>
    <property type="project" value="InterPro"/>
</dbReference>
<dbReference type="GO" id="GO:0005686">
    <property type="term" value="C:U2 snRNP"/>
    <property type="evidence" value="ECO:0007669"/>
    <property type="project" value="TreeGrafter"/>
</dbReference>
<dbReference type="GO" id="GO:0006281">
    <property type="term" value="P:DNA repair"/>
    <property type="evidence" value="ECO:0007669"/>
    <property type="project" value="UniProtKB-KW"/>
</dbReference>
<feature type="compositionally biased region" description="Polar residues" evidence="23">
    <location>
        <begin position="12"/>
        <end position="41"/>
    </location>
</feature>
<dbReference type="GO" id="GO:0003723">
    <property type="term" value="F:RNA binding"/>
    <property type="evidence" value="ECO:0007669"/>
    <property type="project" value="UniProtKB-UniRule"/>
</dbReference>
<reference evidence="25" key="1">
    <citation type="submission" date="2020-05" db="UniProtKB">
        <authorList>
            <consortium name="EnsemblMetazoa"/>
        </authorList>
    </citation>
    <scope>IDENTIFICATION</scope>
    <source>
        <strain evidence="25">FUMOZ</strain>
    </source>
</reference>
<evidence type="ECO:0000256" key="11">
    <source>
        <dbReference type="ARBA" id="ARBA00022843"/>
    </source>
</evidence>
<keyword evidence="17" id="KW-0508">mRNA splicing</keyword>
<evidence type="ECO:0000256" key="13">
    <source>
        <dbReference type="ARBA" id="ARBA00022990"/>
    </source>
</evidence>
<dbReference type="VEuPathDB" id="VectorBase:AFUN020803"/>
<dbReference type="SMART" id="SM00360">
    <property type="entry name" value="RRM"/>
    <property type="match status" value="2"/>
</dbReference>
<evidence type="ECO:0000256" key="6">
    <source>
        <dbReference type="ARBA" id="ARBA00022553"/>
    </source>
</evidence>
<evidence type="ECO:0000256" key="10">
    <source>
        <dbReference type="ARBA" id="ARBA00022763"/>
    </source>
</evidence>
<evidence type="ECO:0000256" key="14">
    <source>
        <dbReference type="ARBA" id="ARBA00023015"/>
    </source>
</evidence>
<dbReference type="PANTHER" id="PTHR15608">
    <property type="entry name" value="SPLICING FACTOR U2AF-ASSOCIATED PROTEIN 2"/>
    <property type="match status" value="1"/>
</dbReference>
<feature type="compositionally biased region" description="Basic and acidic residues" evidence="23">
    <location>
        <begin position="78"/>
        <end position="110"/>
    </location>
</feature>
<evidence type="ECO:0000256" key="2">
    <source>
        <dbReference type="ARBA" id="ARBA00004286"/>
    </source>
</evidence>
<evidence type="ECO:0000256" key="8">
    <source>
        <dbReference type="ARBA" id="ARBA00022728"/>
    </source>
</evidence>
<evidence type="ECO:0000256" key="4">
    <source>
        <dbReference type="ARBA" id="ARBA00022454"/>
    </source>
</evidence>
<evidence type="ECO:0000256" key="17">
    <source>
        <dbReference type="ARBA" id="ARBA00023187"/>
    </source>
</evidence>
<keyword evidence="9" id="KW-0677">Repeat</keyword>
<feature type="compositionally biased region" description="Basic and acidic residues" evidence="23">
    <location>
        <begin position="627"/>
        <end position="638"/>
    </location>
</feature>
<dbReference type="InterPro" id="IPR035979">
    <property type="entry name" value="RBD_domain_sf"/>
</dbReference>
<dbReference type="GO" id="GO:0005684">
    <property type="term" value="C:U2-type spliceosomal complex"/>
    <property type="evidence" value="ECO:0007669"/>
    <property type="project" value="TreeGrafter"/>
</dbReference>
<dbReference type="Gene3D" id="3.30.70.330">
    <property type="match status" value="2"/>
</dbReference>
<protein>
    <recommendedName>
        <fullName evidence="21">17S U2 SnRNP complex component HTATSF1</fullName>
    </recommendedName>
</protein>
<evidence type="ECO:0000256" key="22">
    <source>
        <dbReference type="PROSITE-ProRule" id="PRU00176"/>
    </source>
</evidence>
<evidence type="ECO:0000256" key="9">
    <source>
        <dbReference type="ARBA" id="ARBA00022737"/>
    </source>
</evidence>
<keyword evidence="18" id="KW-0234">DNA repair</keyword>
<evidence type="ECO:0000259" key="24">
    <source>
        <dbReference type="PROSITE" id="PS50102"/>
    </source>
</evidence>
<feature type="region of interest" description="Disordered" evidence="23">
    <location>
        <begin position="566"/>
        <end position="638"/>
    </location>
</feature>
<keyword evidence="5" id="KW-1017">Isopeptide bond</keyword>
<dbReference type="InterPro" id="IPR034392">
    <property type="entry name" value="TatSF1-like_RRM1"/>
</dbReference>
<dbReference type="EnsemblMetazoa" id="AFUN020803-RA">
    <property type="protein sequence ID" value="AFUN020803-PA"/>
    <property type="gene ID" value="AFUN020803"/>
</dbReference>
<evidence type="ECO:0000256" key="5">
    <source>
        <dbReference type="ARBA" id="ARBA00022499"/>
    </source>
</evidence>
<keyword evidence="16" id="KW-0804">Transcription</keyword>
<dbReference type="Pfam" id="PF00076">
    <property type="entry name" value="RRM_1"/>
    <property type="match status" value="2"/>
</dbReference>
<dbReference type="STRING" id="62324.A0A4Y0BS51"/>
<evidence type="ECO:0000256" key="21">
    <source>
        <dbReference type="ARBA" id="ARBA00073773"/>
    </source>
</evidence>
<evidence type="ECO:0000256" key="19">
    <source>
        <dbReference type="ARBA" id="ARBA00023242"/>
    </source>
</evidence>
<sequence>MSSGESDSSESPNVSATPTMSSRETAANVMLTDSENTNNENRVIEMESNPGAEDTDAAPSGEVEQADEPTTEPTSSASDEKEIDESGKEKQRDETGASKTGKDQHAEHVTYNETGEAIYTDPATKFQYRWCKEKSEWVPLDGTVPSGTAGETPSDNPYENEHYRWCHEKKEWIPKQETPTETEFYRWDEKAQKWVPKQQQQPTSEEDREYGYEDGVHTYKDKDGAVYFWDDERKAWFPKVDDDFMAMYQLSYGFIDNTSSGSVPAVAGRVTTTGEGSTTARQFPGRNIDEDDVDEQDEAQRALPKGKKRKAPPEPPKWFDMAPEHNTKVYVSNLPMDISEEEFGEVMSKCGMVMKDPKTHKLKLKLYREADGTLKGDGLCHYIKIESVDLALKILDNYDVRGHKIKVQQAEFQMRGEYNPTLKPKMRKKEKERLKKMQESLFDWRPEKMRGERSKHERIVIIKNLFEPSLFDREVHLLLEYQNDLREECAKCGTVRRVLLYDRHPEGVAQITMGDPEEADLVVQMMNGRYFGQRQLTAAIWDGRTKYRIAETDADIDKRRGNWEEFLETDDGEKGKVAEQEKDDDAPPSTTKASPEMKLDDQEEQLPAVESETIVEKTEMKEDEGEGKEMEVKDPEPV</sequence>
<comment type="similarity">
    <text evidence="3">Belongs to the HTATSF1 family.</text>
</comment>
<keyword evidence="4" id="KW-0158">Chromosome</keyword>
<keyword evidence="6" id="KW-0597">Phosphoprotein</keyword>
<comment type="subcellular location">
    <subcellularLocation>
        <location evidence="2">Chromosome</location>
    </subcellularLocation>
    <subcellularLocation>
        <location evidence="1">Nucleus</location>
    </subcellularLocation>
</comment>
<evidence type="ECO:0000256" key="23">
    <source>
        <dbReference type="SAM" id="MobiDB-lite"/>
    </source>
</evidence>
<evidence type="ECO:0000313" key="25">
    <source>
        <dbReference type="EnsemblMetazoa" id="AFUN020803-PA"/>
    </source>
</evidence>
<keyword evidence="11" id="KW-0832">Ubl conjugation</keyword>
<keyword evidence="14" id="KW-0805">Transcription regulation</keyword>
<organism evidence="25">
    <name type="scientific">Anopheles funestus</name>
    <name type="common">African malaria mosquito</name>
    <dbReference type="NCBI Taxonomy" id="62324"/>
    <lineage>
        <taxon>Eukaryota</taxon>
        <taxon>Metazoa</taxon>
        <taxon>Ecdysozoa</taxon>
        <taxon>Arthropoda</taxon>
        <taxon>Hexapoda</taxon>
        <taxon>Insecta</taxon>
        <taxon>Pterygota</taxon>
        <taxon>Neoptera</taxon>
        <taxon>Endopterygota</taxon>
        <taxon>Diptera</taxon>
        <taxon>Nematocera</taxon>
        <taxon>Culicoidea</taxon>
        <taxon>Culicidae</taxon>
        <taxon>Anophelinae</taxon>
        <taxon>Anopheles</taxon>
    </lineage>
</organism>
<keyword evidence="15" id="KW-0010">Activator</keyword>
<dbReference type="FunFam" id="3.30.70.330:FF:000202">
    <property type="entry name" value="HIV Tat-specific factor 1"/>
    <property type="match status" value="1"/>
</dbReference>
<name>A0A4Y0BS51_ANOFN</name>
<dbReference type="InterPro" id="IPR034393">
    <property type="entry name" value="TatSF1-like"/>
</dbReference>
<proteinExistence type="inferred from homology"/>
<keyword evidence="12 22" id="KW-0694">RNA-binding</keyword>
<evidence type="ECO:0000256" key="12">
    <source>
        <dbReference type="ARBA" id="ARBA00022884"/>
    </source>
</evidence>
<dbReference type="InterPro" id="IPR012677">
    <property type="entry name" value="Nucleotide-bd_a/b_plait_sf"/>
</dbReference>
<feature type="compositionally biased region" description="Low complexity" evidence="23">
    <location>
        <begin position="1"/>
        <end position="11"/>
    </location>
</feature>
<evidence type="ECO:0000256" key="16">
    <source>
        <dbReference type="ARBA" id="ARBA00023163"/>
    </source>
</evidence>
<evidence type="ECO:0000256" key="18">
    <source>
        <dbReference type="ARBA" id="ARBA00023204"/>
    </source>
</evidence>
<dbReference type="AlphaFoldDB" id="A0A4Y0BS51"/>
<evidence type="ECO:0000256" key="3">
    <source>
        <dbReference type="ARBA" id="ARBA00007747"/>
    </source>
</evidence>
<dbReference type="InterPro" id="IPR000504">
    <property type="entry name" value="RRM_dom"/>
</dbReference>
<keyword evidence="10" id="KW-0227">DNA damage</keyword>
<accession>A0A4Y0BS51</accession>
<feature type="domain" description="RRM" evidence="24">
    <location>
        <begin position="327"/>
        <end position="412"/>
    </location>
</feature>
<evidence type="ECO:0000256" key="7">
    <source>
        <dbReference type="ARBA" id="ARBA00022664"/>
    </source>
</evidence>
<feature type="region of interest" description="Disordered" evidence="23">
    <location>
        <begin position="269"/>
        <end position="321"/>
    </location>
</feature>
<dbReference type="VEuPathDB" id="VectorBase:AFUN2_001806"/>
<dbReference type="PANTHER" id="PTHR15608:SF0">
    <property type="entry name" value="HIV TAT-SPECIFIC FACTOR 1"/>
    <property type="match status" value="1"/>
</dbReference>
<keyword evidence="8" id="KW-0747">Spliceosome</keyword>
<dbReference type="CDD" id="cd12281">
    <property type="entry name" value="RRM1_TatSF1_like"/>
    <property type="match status" value="1"/>
</dbReference>
<dbReference type="SUPFAM" id="SSF54928">
    <property type="entry name" value="RNA-binding domain, RBD"/>
    <property type="match status" value="2"/>
</dbReference>
<evidence type="ECO:0000256" key="15">
    <source>
        <dbReference type="ARBA" id="ARBA00023159"/>
    </source>
</evidence>
<keyword evidence="13" id="KW-0007">Acetylation</keyword>
<dbReference type="FunFam" id="3.30.70.330:FF:000105">
    <property type="entry name" value="HIV Tat-specific factor 1 homolog"/>
    <property type="match status" value="1"/>
</dbReference>